<dbReference type="Gene3D" id="2.60.120.40">
    <property type="match status" value="1"/>
</dbReference>
<gene>
    <name evidence="4" type="primary">TNFSF9</name>
</gene>
<feature type="region of interest" description="Disordered" evidence="2">
    <location>
        <begin position="121"/>
        <end position="145"/>
    </location>
</feature>
<reference evidence="4" key="2">
    <citation type="submission" date="2025-08" db="UniProtKB">
        <authorList>
            <consortium name="Ensembl"/>
        </authorList>
    </citation>
    <scope>IDENTIFICATION</scope>
</reference>
<dbReference type="GO" id="GO:0042104">
    <property type="term" value="P:positive regulation of activated T cell proliferation"/>
    <property type="evidence" value="ECO:0007669"/>
    <property type="project" value="TreeGrafter"/>
</dbReference>
<dbReference type="PROSITE" id="PS50049">
    <property type="entry name" value="THD_2"/>
    <property type="match status" value="1"/>
</dbReference>
<feature type="domain" description="THD" evidence="3">
    <location>
        <begin position="156"/>
        <end position="304"/>
    </location>
</feature>
<accession>A0A8C9BJP6</accession>
<dbReference type="InterPro" id="IPR008983">
    <property type="entry name" value="Tumour_necrosis_fac-like_dom"/>
</dbReference>
<name>A0A8C9BJP6_PHOSS</name>
<dbReference type="Proteomes" id="UP000694554">
    <property type="component" value="Chromosome 3"/>
</dbReference>
<protein>
    <recommendedName>
        <fullName evidence="3">THD domain-containing protein</fullName>
    </recommendedName>
</protein>
<dbReference type="GO" id="GO:0005886">
    <property type="term" value="C:plasma membrane"/>
    <property type="evidence" value="ECO:0007669"/>
    <property type="project" value="TreeGrafter"/>
</dbReference>
<dbReference type="AlphaFoldDB" id="A0A8C9BJP6"/>
<organism evidence="4 5">
    <name type="scientific">Phocoena sinus</name>
    <name type="common">Vaquita</name>
    <dbReference type="NCBI Taxonomy" id="42100"/>
    <lineage>
        <taxon>Eukaryota</taxon>
        <taxon>Metazoa</taxon>
        <taxon>Chordata</taxon>
        <taxon>Craniata</taxon>
        <taxon>Vertebrata</taxon>
        <taxon>Euteleostomi</taxon>
        <taxon>Mammalia</taxon>
        <taxon>Eutheria</taxon>
        <taxon>Laurasiatheria</taxon>
        <taxon>Artiodactyla</taxon>
        <taxon>Whippomorpha</taxon>
        <taxon>Cetacea</taxon>
        <taxon>Odontoceti</taxon>
        <taxon>Phocoenidae</taxon>
        <taxon>Phocoena</taxon>
    </lineage>
</organism>
<sequence>MQRGRDPGKRKLGKVRTERGGGGAGGNQPTGRISGIPTGHTPERGASGLHIKRGAAASDRSRPQPAMHSSTYAAPDPEAQRPLAPSGRSCHPLPWALSAALLLLAAACAACLVRAWAAPGAPASQVPGSARSPRLPEGLELTPDARTRLPDSPQGVFAQLVVADGVQLTEGPLHWCSERGMTGVTLAPGVSYDKHTHEVVVAQAGVYYVFLHLALKRAMASNGNSSGSVSVALNLRPLQAGAAALALTLDLPPPSSGNSAAGFRSGLLHLDAGQRLSVHLRLAVREPRAWQFSADATVLGLFHVNTQVPTGLSLIQLT</sequence>
<dbReference type="GeneTree" id="ENSGT00390000006244"/>
<dbReference type="GO" id="GO:0045585">
    <property type="term" value="P:positive regulation of cytotoxic T cell differentiation"/>
    <property type="evidence" value="ECO:0007669"/>
    <property type="project" value="TreeGrafter"/>
</dbReference>
<dbReference type="Pfam" id="PF00229">
    <property type="entry name" value="TNF"/>
    <property type="match status" value="1"/>
</dbReference>
<dbReference type="InterPro" id="IPR042373">
    <property type="entry name" value="TNFSF9"/>
</dbReference>
<evidence type="ECO:0000313" key="5">
    <source>
        <dbReference type="Proteomes" id="UP000694554"/>
    </source>
</evidence>
<evidence type="ECO:0000259" key="3">
    <source>
        <dbReference type="PROSITE" id="PS50049"/>
    </source>
</evidence>
<evidence type="ECO:0000313" key="4">
    <source>
        <dbReference type="Ensembl" id="ENSPSNP00000008238.1"/>
    </source>
</evidence>
<dbReference type="GO" id="GO:0005164">
    <property type="term" value="F:tumor necrosis factor receptor binding"/>
    <property type="evidence" value="ECO:0007669"/>
    <property type="project" value="InterPro"/>
</dbReference>
<feature type="compositionally biased region" description="Basic and acidic residues" evidence="2">
    <location>
        <begin position="1"/>
        <end position="19"/>
    </location>
</feature>
<evidence type="ECO:0000256" key="1">
    <source>
        <dbReference type="ARBA" id="ARBA00008670"/>
    </source>
</evidence>
<dbReference type="InterPro" id="IPR006052">
    <property type="entry name" value="TNF_dom"/>
</dbReference>
<evidence type="ECO:0000256" key="2">
    <source>
        <dbReference type="SAM" id="MobiDB-lite"/>
    </source>
</evidence>
<dbReference type="SMART" id="SM00207">
    <property type="entry name" value="TNF"/>
    <property type="match status" value="1"/>
</dbReference>
<dbReference type="SUPFAM" id="SSF49842">
    <property type="entry name" value="TNF-like"/>
    <property type="match status" value="1"/>
</dbReference>
<feature type="region of interest" description="Disordered" evidence="2">
    <location>
        <begin position="1"/>
        <end position="87"/>
    </location>
</feature>
<keyword evidence="5" id="KW-1185">Reference proteome</keyword>
<comment type="similarity">
    <text evidence="1">Belongs to the tumor necrosis factor family.</text>
</comment>
<dbReference type="PROSITE" id="PS00251">
    <property type="entry name" value="THD_1"/>
    <property type="match status" value="1"/>
</dbReference>
<reference evidence="4" key="3">
    <citation type="submission" date="2025-09" db="UniProtKB">
        <authorList>
            <consortium name="Ensembl"/>
        </authorList>
    </citation>
    <scope>IDENTIFICATION</scope>
</reference>
<dbReference type="InterPro" id="IPR021184">
    <property type="entry name" value="TNF_CS"/>
</dbReference>
<dbReference type="PANTHER" id="PTHR15153">
    <property type="entry name" value="TUMOR NECROSIS FACTOR LIGAND SUPERFAMILY MEMBER 9"/>
    <property type="match status" value="1"/>
</dbReference>
<dbReference type="Ensembl" id="ENSPSNT00000009325.1">
    <property type="protein sequence ID" value="ENSPSNP00000008238.1"/>
    <property type="gene ID" value="ENSPSNG00000006095.1"/>
</dbReference>
<reference evidence="4" key="1">
    <citation type="submission" date="2019-08" db="EMBL/GenBank/DDBJ databases">
        <title>Phocoena sinus (Vaquita) genome, mPhoSin1, primary haplotype.</title>
        <authorList>
            <person name="Morin P."/>
            <person name="Mountcastle J."/>
            <person name="Fungtammasan C."/>
            <person name="Rhie A."/>
            <person name="Rojas-Bracho L."/>
            <person name="Smith C.R."/>
            <person name="Taylor B.L."/>
            <person name="Gulland F.M.D."/>
            <person name="Musser W."/>
            <person name="Houck M."/>
            <person name="Haase B."/>
            <person name="Paez S."/>
            <person name="Howe K."/>
            <person name="Torrance J."/>
            <person name="Formenti G."/>
            <person name="Phillippy A."/>
            <person name="Ryder O."/>
            <person name="Jarvis E.D."/>
            <person name="Fedrigo O."/>
        </authorList>
    </citation>
    <scope>NUCLEOTIDE SEQUENCE [LARGE SCALE GENOMIC DNA]</scope>
</reference>
<proteinExistence type="inferred from homology"/>
<dbReference type="GO" id="GO:0006955">
    <property type="term" value="P:immune response"/>
    <property type="evidence" value="ECO:0007669"/>
    <property type="project" value="InterPro"/>
</dbReference>
<dbReference type="PANTHER" id="PTHR15153:SF0">
    <property type="entry name" value="TUMOR NECROSIS FACTOR LIGAND SUPERFAMILY MEMBER 9"/>
    <property type="match status" value="1"/>
</dbReference>
<dbReference type="FunFam" id="2.60.120.40:FF:000032">
    <property type="entry name" value="Tumor necrosis factor ligand superfamily member 9"/>
    <property type="match status" value="1"/>
</dbReference>